<name>A0A080YZV6_PHYNI</name>
<dbReference type="EMBL" id="ANJA01004026">
    <property type="protein sequence ID" value="ETO59917.1"/>
    <property type="molecule type" value="Genomic_DNA"/>
</dbReference>
<proteinExistence type="predicted"/>
<accession>A0A080YZV6</accession>
<protein>
    <submittedName>
        <fullName evidence="1">Uncharacterized protein</fullName>
    </submittedName>
</protein>
<dbReference type="Proteomes" id="UP000028582">
    <property type="component" value="Unassembled WGS sequence"/>
</dbReference>
<gene>
    <name evidence="1" type="ORF">F444_21822</name>
</gene>
<organism evidence="1 2">
    <name type="scientific">Phytophthora nicotianae P1976</name>
    <dbReference type="NCBI Taxonomy" id="1317066"/>
    <lineage>
        <taxon>Eukaryota</taxon>
        <taxon>Sar</taxon>
        <taxon>Stramenopiles</taxon>
        <taxon>Oomycota</taxon>
        <taxon>Peronosporomycetes</taxon>
        <taxon>Peronosporales</taxon>
        <taxon>Peronosporaceae</taxon>
        <taxon>Phytophthora</taxon>
    </lineage>
</organism>
<sequence length="124" mass="14425">MAEFERTNDLMRQWGWGQVFMDVLLNWITPDGDYRKWKGGMKHSSVSKESPCGLINGKMLASRIGKNDNIQEVIKSGNAFKHPIDELTLVLPKRFVALVYFLEQYSRKIYFSCPLKKQHSQKKT</sequence>
<evidence type="ECO:0000313" key="1">
    <source>
        <dbReference type="EMBL" id="ETO59917.1"/>
    </source>
</evidence>
<reference evidence="1 2" key="1">
    <citation type="submission" date="2013-11" db="EMBL/GenBank/DDBJ databases">
        <title>The Genome Sequence of Phytophthora parasitica P1976.</title>
        <authorList>
            <consortium name="The Broad Institute Genomics Platform"/>
            <person name="Russ C."/>
            <person name="Tyler B."/>
            <person name="Panabieres F."/>
            <person name="Shan W."/>
            <person name="Tripathy S."/>
            <person name="Grunwald N."/>
            <person name="Machado M."/>
            <person name="Johnson C.S."/>
            <person name="Walker B."/>
            <person name="Young S."/>
            <person name="Zeng Q."/>
            <person name="Gargeya S."/>
            <person name="Fitzgerald M."/>
            <person name="Haas B."/>
            <person name="Abouelleil A."/>
            <person name="Allen A.W."/>
            <person name="Alvarado L."/>
            <person name="Arachchi H.M."/>
            <person name="Berlin A.M."/>
            <person name="Chapman S.B."/>
            <person name="Gainer-Dewar J."/>
            <person name="Goldberg J."/>
            <person name="Griggs A."/>
            <person name="Gujja S."/>
            <person name="Hansen M."/>
            <person name="Howarth C."/>
            <person name="Imamovic A."/>
            <person name="Ireland A."/>
            <person name="Larimer J."/>
            <person name="McCowan C."/>
            <person name="Murphy C."/>
            <person name="Pearson M."/>
            <person name="Poon T.W."/>
            <person name="Priest M."/>
            <person name="Roberts A."/>
            <person name="Saif S."/>
            <person name="Shea T."/>
            <person name="Sisk P."/>
            <person name="Sykes S."/>
            <person name="Wortman J."/>
            <person name="Nusbaum C."/>
            <person name="Birren B."/>
        </authorList>
    </citation>
    <scope>NUCLEOTIDE SEQUENCE [LARGE SCALE GENOMIC DNA]</scope>
    <source>
        <strain evidence="1 2">P1976</strain>
    </source>
</reference>
<evidence type="ECO:0000313" key="2">
    <source>
        <dbReference type="Proteomes" id="UP000028582"/>
    </source>
</evidence>
<dbReference type="AlphaFoldDB" id="A0A080YZV6"/>
<comment type="caution">
    <text evidence="1">The sequence shown here is derived from an EMBL/GenBank/DDBJ whole genome shotgun (WGS) entry which is preliminary data.</text>
</comment>